<dbReference type="EMBL" id="CAJGYO010000010">
    <property type="protein sequence ID" value="CAD6255408.1"/>
    <property type="molecule type" value="Genomic_DNA"/>
</dbReference>
<accession>A0A811Q8L1</accession>
<feature type="region of interest" description="Disordered" evidence="1">
    <location>
        <begin position="36"/>
        <end position="63"/>
    </location>
</feature>
<dbReference type="Proteomes" id="UP000604825">
    <property type="component" value="Unassembled WGS sequence"/>
</dbReference>
<protein>
    <submittedName>
        <fullName evidence="2">Uncharacterized protein</fullName>
    </submittedName>
</protein>
<keyword evidence="3" id="KW-1185">Reference proteome</keyword>
<evidence type="ECO:0000313" key="2">
    <source>
        <dbReference type="EMBL" id="CAD6255408.1"/>
    </source>
</evidence>
<evidence type="ECO:0000256" key="1">
    <source>
        <dbReference type="SAM" id="MobiDB-lite"/>
    </source>
</evidence>
<proteinExistence type="predicted"/>
<comment type="caution">
    <text evidence="2">The sequence shown here is derived from an EMBL/GenBank/DDBJ whole genome shotgun (WGS) entry which is preliminary data.</text>
</comment>
<sequence>MASAAMLRSAARSRRLRKPLEPERCLLARRFLSSSSVPTERHTCSPSNKPLKGIMEQKSHVNEKPENIYPENIYKRLLMKVDKISEGLDEHSRLLKELEAEIKENNK</sequence>
<dbReference type="AlphaFoldDB" id="A0A811Q8L1"/>
<gene>
    <name evidence="2" type="ORF">NCGR_LOCUS38954</name>
</gene>
<organism evidence="2 3">
    <name type="scientific">Miscanthus lutarioriparius</name>
    <dbReference type="NCBI Taxonomy" id="422564"/>
    <lineage>
        <taxon>Eukaryota</taxon>
        <taxon>Viridiplantae</taxon>
        <taxon>Streptophyta</taxon>
        <taxon>Embryophyta</taxon>
        <taxon>Tracheophyta</taxon>
        <taxon>Spermatophyta</taxon>
        <taxon>Magnoliopsida</taxon>
        <taxon>Liliopsida</taxon>
        <taxon>Poales</taxon>
        <taxon>Poaceae</taxon>
        <taxon>PACMAD clade</taxon>
        <taxon>Panicoideae</taxon>
        <taxon>Andropogonodae</taxon>
        <taxon>Andropogoneae</taxon>
        <taxon>Saccharinae</taxon>
        <taxon>Miscanthus</taxon>
    </lineage>
</organism>
<feature type="compositionally biased region" description="Polar residues" evidence="1">
    <location>
        <begin position="36"/>
        <end position="48"/>
    </location>
</feature>
<name>A0A811Q8L1_9POAL</name>
<reference evidence="2" key="1">
    <citation type="submission" date="2020-10" db="EMBL/GenBank/DDBJ databases">
        <authorList>
            <person name="Han B."/>
            <person name="Lu T."/>
            <person name="Zhao Q."/>
            <person name="Huang X."/>
            <person name="Zhao Y."/>
        </authorList>
    </citation>
    <scope>NUCLEOTIDE SEQUENCE</scope>
</reference>
<evidence type="ECO:0000313" key="3">
    <source>
        <dbReference type="Proteomes" id="UP000604825"/>
    </source>
</evidence>
<dbReference type="OrthoDB" id="687177at2759"/>